<proteinExistence type="predicted"/>
<dbReference type="InterPro" id="IPR000073">
    <property type="entry name" value="AB_hydrolase_1"/>
</dbReference>
<dbReference type="RefSeq" id="WP_100200686.1">
    <property type="nucleotide sequence ID" value="NZ_PGGW01000011.1"/>
</dbReference>
<keyword evidence="3" id="KW-1185">Reference proteome</keyword>
<dbReference type="Proteomes" id="UP000230407">
    <property type="component" value="Unassembled WGS sequence"/>
</dbReference>
<dbReference type="SUPFAM" id="SSF53474">
    <property type="entry name" value="alpha/beta-Hydrolases"/>
    <property type="match status" value="1"/>
</dbReference>
<dbReference type="PANTHER" id="PTHR43689:SF8">
    <property type="entry name" value="ALPHA_BETA-HYDROLASES SUPERFAMILY PROTEIN"/>
    <property type="match status" value="1"/>
</dbReference>
<dbReference type="EMBL" id="PGGW01000011">
    <property type="protein sequence ID" value="PJE99645.1"/>
    <property type="molecule type" value="Genomic_DNA"/>
</dbReference>
<dbReference type="PANTHER" id="PTHR43689">
    <property type="entry name" value="HYDROLASE"/>
    <property type="match status" value="1"/>
</dbReference>
<dbReference type="Gene3D" id="3.40.50.1820">
    <property type="entry name" value="alpha/beta hydrolase"/>
    <property type="match status" value="1"/>
</dbReference>
<evidence type="ECO:0000313" key="2">
    <source>
        <dbReference type="EMBL" id="PJE99645.1"/>
    </source>
</evidence>
<feature type="domain" description="AB hydrolase-1" evidence="1">
    <location>
        <begin position="32"/>
        <end position="238"/>
    </location>
</feature>
<sequence length="254" mass="27357">MPDGRRQPYRRRWDGGVRSLEAGQDHARGLTVVLVPGLGALGCLLDTLAGCAGWARSFLLDVPGFGHRPPRPCAAGTPAIADTVSGWRDAVVGDAPVVLVGHSTGARAALRVAARESGRVRALVLMGPTFPPEQRRLPGLLRGSVRDLRREPLGLLPATVPYYLRGGRRELTRLIRSARRDEPERTITEVRCPTLLVRGEHDAFAPREWVQRLAAAAPHAWSATVPGAHNFPFRRGGPTAALVAQAARRAGRTG</sequence>
<gene>
    <name evidence="2" type="ORF">CUT44_03865</name>
</gene>
<evidence type="ECO:0000259" key="1">
    <source>
        <dbReference type="Pfam" id="PF12697"/>
    </source>
</evidence>
<comment type="caution">
    <text evidence="2">The sequence shown here is derived from an EMBL/GenBank/DDBJ whole genome shotgun (WGS) entry which is preliminary data.</text>
</comment>
<evidence type="ECO:0000313" key="3">
    <source>
        <dbReference type="Proteomes" id="UP000230407"/>
    </source>
</evidence>
<name>A0A2M8M607_9ACTN</name>
<reference evidence="2 3" key="1">
    <citation type="submission" date="2017-11" db="EMBL/GenBank/DDBJ databases">
        <title>Streptomyces carmine sp. nov., a novel actinomycete isolated from Sophora alopecuroides in Xinjiang, China.</title>
        <authorList>
            <person name="Wang Y."/>
            <person name="Luo X."/>
            <person name="Wan C."/>
            <person name="Zhang L."/>
        </authorList>
    </citation>
    <scope>NUCLEOTIDE SEQUENCE [LARGE SCALE GENOMIC DNA]</scope>
    <source>
        <strain evidence="2 3">TRM SA0054</strain>
    </source>
</reference>
<protein>
    <recommendedName>
        <fullName evidence="1">AB hydrolase-1 domain-containing protein</fullName>
    </recommendedName>
</protein>
<accession>A0A2M8M607</accession>
<dbReference type="Pfam" id="PF12697">
    <property type="entry name" value="Abhydrolase_6"/>
    <property type="match status" value="1"/>
</dbReference>
<dbReference type="InterPro" id="IPR029058">
    <property type="entry name" value="AB_hydrolase_fold"/>
</dbReference>
<dbReference type="AlphaFoldDB" id="A0A2M8M607"/>
<organism evidence="2 3">
    <name type="scientific">Streptomyces carminius</name>
    <dbReference type="NCBI Taxonomy" id="2665496"/>
    <lineage>
        <taxon>Bacteria</taxon>
        <taxon>Bacillati</taxon>
        <taxon>Actinomycetota</taxon>
        <taxon>Actinomycetes</taxon>
        <taxon>Kitasatosporales</taxon>
        <taxon>Streptomycetaceae</taxon>
        <taxon>Streptomyces</taxon>
    </lineage>
</organism>
<dbReference type="GO" id="GO:0003824">
    <property type="term" value="F:catalytic activity"/>
    <property type="evidence" value="ECO:0007669"/>
    <property type="project" value="UniProtKB-ARBA"/>
</dbReference>